<feature type="chain" id="PRO_5003315912" evidence="1">
    <location>
        <begin position="28"/>
        <end position="99"/>
    </location>
</feature>
<accession>F4S7H8</accession>
<keyword evidence="3" id="KW-1185">Reference proteome</keyword>
<dbReference type="GeneID" id="18932376"/>
<proteinExistence type="predicted"/>
<dbReference type="EMBL" id="GL883159">
    <property type="protein sequence ID" value="EGF99411.1"/>
    <property type="molecule type" value="Genomic_DNA"/>
</dbReference>
<dbReference type="HOGENOM" id="CLU_2320898_0_0_1"/>
<dbReference type="VEuPathDB" id="FungiDB:MELLADRAFT_73405"/>
<sequence length="99" mass="10990">MLLSTPTYIFINLTILTFISNISQTRSQTPGYAVVCCDNVNNICGGNIEDLKCQEENSNKTFPYTCEVDESKPKCLNGGNLDQTVCVNFGQLTCKLIRK</sequence>
<dbReference type="Proteomes" id="UP000001072">
    <property type="component" value="Unassembled WGS sequence"/>
</dbReference>
<dbReference type="InParanoid" id="F4S7H8"/>
<evidence type="ECO:0000313" key="3">
    <source>
        <dbReference type="Proteomes" id="UP000001072"/>
    </source>
</evidence>
<gene>
    <name evidence="2" type="ORF">MELLADRAFT_73405</name>
</gene>
<protein>
    <submittedName>
        <fullName evidence="2">Secreted protein</fullName>
    </submittedName>
</protein>
<reference evidence="3" key="1">
    <citation type="journal article" date="2011" name="Proc. Natl. Acad. Sci. U.S.A.">
        <title>Obligate biotrophy features unraveled by the genomic analysis of rust fungi.</title>
        <authorList>
            <person name="Duplessis S."/>
            <person name="Cuomo C.A."/>
            <person name="Lin Y.-C."/>
            <person name="Aerts A."/>
            <person name="Tisserant E."/>
            <person name="Veneault-Fourrey C."/>
            <person name="Joly D.L."/>
            <person name="Hacquard S."/>
            <person name="Amselem J."/>
            <person name="Cantarel B.L."/>
            <person name="Chiu R."/>
            <person name="Coutinho P.M."/>
            <person name="Feau N."/>
            <person name="Field M."/>
            <person name="Frey P."/>
            <person name="Gelhaye E."/>
            <person name="Goldberg J."/>
            <person name="Grabherr M.G."/>
            <person name="Kodira C.D."/>
            <person name="Kohler A."/>
            <person name="Kuees U."/>
            <person name="Lindquist E.A."/>
            <person name="Lucas S.M."/>
            <person name="Mago R."/>
            <person name="Mauceli E."/>
            <person name="Morin E."/>
            <person name="Murat C."/>
            <person name="Pangilinan J.L."/>
            <person name="Park R."/>
            <person name="Pearson M."/>
            <person name="Quesneville H."/>
            <person name="Rouhier N."/>
            <person name="Sakthikumar S."/>
            <person name="Salamov A.A."/>
            <person name="Schmutz J."/>
            <person name="Selles B."/>
            <person name="Shapiro H."/>
            <person name="Tanguay P."/>
            <person name="Tuskan G.A."/>
            <person name="Henrissat B."/>
            <person name="Van de Peer Y."/>
            <person name="Rouze P."/>
            <person name="Ellis J.G."/>
            <person name="Dodds P.N."/>
            <person name="Schein J.E."/>
            <person name="Zhong S."/>
            <person name="Hamelin R.C."/>
            <person name="Grigoriev I.V."/>
            <person name="Szabo L.J."/>
            <person name="Martin F."/>
        </authorList>
    </citation>
    <scope>NUCLEOTIDE SEQUENCE [LARGE SCALE GENOMIC DNA]</scope>
    <source>
        <strain evidence="3">98AG31 / pathotype 3-4-7</strain>
    </source>
</reference>
<dbReference type="KEGG" id="mlr:MELLADRAFT_73405"/>
<evidence type="ECO:0000313" key="2">
    <source>
        <dbReference type="EMBL" id="EGF99411.1"/>
    </source>
</evidence>
<feature type="signal peptide" evidence="1">
    <location>
        <begin position="1"/>
        <end position="27"/>
    </location>
</feature>
<keyword evidence="1" id="KW-0732">Signal</keyword>
<dbReference type="OrthoDB" id="2504487at2759"/>
<name>F4S7H8_MELLP</name>
<evidence type="ECO:0000256" key="1">
    <source>
        <dbReference type="SAM" id="SignalP"/>
    </source>
</evidence>
<dbReference type="AlphaFoldDB" id="F4S7H8"/>
<organism evidence="3">
    <name type="scientific">Melampsora larici-populina (strain 98AG31 / pathotype 3-4-7)</name>
    <name type="common">Poplar leaf rust fungus</name>
    <dbReference type="NCBI Taxonomy" id="747676"/>
    <lineage>
        <taxon>Eukaryota</taxon>
        <taxon>Fungi</taxon>
        <taxon>Dikarya</taxon>
        <taxon>Basidiomycota</taxon>
        <taxon>Pucciniomycotina</taxon>
        <taxon>Pucciniomycetes</taxon>
        <taxon>Pucciniales</taxon>
        <taxon>Melampsoraceae</taxon>
        <taxon>Melampsora</taxon>
    </lineage>
</organism>
<dbReference type="RefSeq" id="XP_007417307.1">
    <property type="nucleotide sequence ID" value="XM_007417245.1"/>
</dbReference>